<protein>
    <recommendedName>
        <fullName evidence="3">ASCH domain-containing protein</fullName>
    </recommendedName>
</protein>
<organism evidence="1 2">
    <name type="scientific">Sphingomonas sediminicola</name>
    <dbReference type="NCBI Taxonomy" id="386874"/>
    <lineage>
        <taxon>Bacteria</taxon>
        <taxon>Pseudomonadati</taxon>
        <taxon>Pseudomonadota</taxon>
        <taxon>Alphaproteobacteria</taxon>
        <taxon>Sphingomonadales</taxon>
        <taxon>Sphingomonadaceae</taxon>
        <taxon>Sphingomonas</taxon>
    </lineage>
</organism>
<name>A0ABX6TAH6_9SPHN</name>
<dbReference type="RefSeq" id="WP_187709623.1">
    <property type="nucleotide sequence ID" value="NZ_CP060782.1"/>
</dbReference>
<sequence length="159" mass="17515">MGIRAIDLRPASAIEDVASNFKAVASALGDPKRATLWLKRLARLRATAPIKARDAIWLGGAGQTIGVPSVGADWMRLAGLAQRPLKGDRISLETLLVRPPSVLVQSTYRHGEFSRGAQWLDHPIVQNARAKWLRADGRSWTCMGPLVIGEIERFRSELR</sequence>
<keyword evidence="2" id="KW-1185">Reference proteome</keyword>
<evidence type="ECO:0000313" key="1">
    <source>
        <dbReference type="EMBL" id="QNP46670.1"/>
    </source>
</evidence>
<dbReference type="Proteomes" id="UP000516105">
    <property type="component" value="Chromosome"/>
</dbReference>
<evidence type="ECO:0000313" key="2">
    <source>
        <dbReference type="Proteomes" id="UP000516105"/>
    </source>
</evidence>
<dbReference type="SUPFAM" id="SSF53807">
    <property type="entry name" value="Helical backbone' metal receptor"/>
    <property type="match status" value="1"/>
</dbReference>
<dbReference type="Gene3D" id="3.40.50.1980">
    <property type="entry name" value="Nitrogenase molybdenum iron protein domain"/>
    <property type="match status" value="1"/>
</dbReference>
<proteinExistence type="predicted"/>
<reference evidence="1 2" key="1">
    <citation type="submission" date="2020-08" db="EMBL/GenBank/DDBJ databases">
        <title>Genome sequence of Sphingomonas sediminicola KACC 15039T.</title>
        <authorList>
            <person name="Hyun D.-W."/>
            <person name="Bae J.-W."/>
        </authorList>
    </citation>
    <scope>NUCLEOTIDE SEQUENCE [LARGE SCALE GENOMIC DNA]</scope>
    <source>
        <strain evidence="1 2">KACC 15039</strain>
    </source>
</reference>
<accession>A0ABX6TAH6</accession>
<evidence type="ECO:0008006" key="3">
    <source>
        <dbReference type="Google" id="ProtNLM"/>
    </source>
</evidence>
<dbReference type="EMBL" id="CP060782">
    <property type="protein sequence ID" value="QNP46670.1"/>
    <property type="molecule type" value="Genomic_DNA"/>
</dbReference>
<gene>
    <name evidence="1" type="ORF">H9L14_06165</name>
</gene>